<feature type="domain" description="CSD" evidence="7">
    <location>
        <begin position="6"/>
        <end position="71"/>
    </location>
</feature>
<keyword evidence="5" id="KW-0010">Activator</keyword>
<evidence type="ECO:0000256" key="5">
    <source>
        <dbReference type="ARBA" id="ARBA00023159"/>
    </source>
</evidence>
<proteinExistence type="predicted"/>
<dbReference type="InterPro" id="IPR012340">
    <property type="entry name" value="NA-bd_OB-fold"/>
</dbReference>
<name>A0A9D1CZK1_9FIRM</name>
<reference evidence="8" key="2">
    <citation type="journal article" date="2021" name="PeerJ">
        <title>Extensive microbial diversity within the chicken gut microbiome revealed by metagenomics and culture.</title>
        <authorList>
            <person name="Gilroy R."/>
            <person name="Ravi A."/>
            <person name="Getino M."/>
            <person name="Pursley I."/>
            <person name="Horton D.L."/>
            <person name="Alikhan N.F."/>
            <person name="Baker D."/>
            <person name="Gharbi K."/>
            <person name="Hall N."/>
            <person name="Watson M."/>
            <person name="Adriaenssens E.M."/>
            <person name="Foster-Nyarko E."/>
            <person name="Jarju S."/>
            <person name="Secka A."/>
            <person name="Antonio M."/>
            <person name="Oren A."/>
            <person name="Chaudhuri R.R."/>
            <person name="La Ragione R."/>
            <person name="Hildebrand F."/>
            <person name="Pallen M.J."/>
        </authorList>
    </citation>
    <scope>NUCLEOTIDE SEQUENCE</scope>
    <source>
        <strain evidence="8">ChiSjej3B21-11622</strain>
    </source>
</reference>
<protein>
    <submittedName>
        <fullName evidence="8">Cold shock domain-containing protein</fullName>
    </submittedName>
</protein>
<dbReference type="EMBL" id="DVFT01000018">
    <property type="protein sequence ID" value="HIQ95180.1"/>
    <property type="molecule type" value="Genomic_DNA"/>
</dbReference>
<dbReference type="AlphaFoldDB" id="A0A9D1CZK1"/>
<dbReference type="GO" id="GO:0003677">
    <property type="term" value="F:DNA binding"/>
    <property type="evidence" value="ECO:0007669"/>
    <property type="project" value="UniProtKB-KW"/>
</dbReference>
<evidence type="ECO:0000313" key="8">
    <source>
        <dbReference type="EMBL" id="HIQ95180.1"/>
    </source>
</evidence>
<evidence type="ECO:0000256" key="4">
    <source>
        <dbReference type="ARBA" id="ARBA00023125"/>
    </source>
</evidence>
<dbReference type="SUPFAM" id="SSF50249">
    <property type="entry name" value="Nucleic acid-binding proteins"/>
    <property type="match status" value="1"/>
</dbReference>
<dbReference type="PANTHER" id="PTHR46565">
    <property type="entry name" value="COLD SHOCK DOMAIN PROTEIN 2"/>
    <property type="match status" value="1"/>
</dbReference>
<keyword evidence="2" id="KW-0963">Cytoplasm</keyword>
<dbReference type="SMART" id="SM00357">
    <property type="entry name" value="CSP"/>
    <property type="match status" value="1"/>
</dbReference>
<accession>A0A9D1CZK1</accession>
<evidence type="ECO:0000256" key="3">
    <source>
        <dbReference type="ARBA" id="ARBA00023015"/>
    </source>
</evidence>
<dbReference type="PROSITE" id="PS51857">
    <property type="entry name" value="CSD_2"/>
    <property type="match status" value="1"/>
</dbReference>
<dbReference type="Pfam" id="PF00313">
    <property type="entry name" value="CSD"/>
    <property type="match status" value="1"/>
</dbReference>
<evidence type="ECO:0000313" key="9">
    <source>
        <dbReference type="Proteomes" id="UP000886886"/>
    </source>
</evidence>
<comment type="caution">
    <text evidence="8">The sequence shown here is derived from an EMBL/GenBank/DDBJ whole genome shotgun (WGS) entry which is preliminary data.</text>
</comment>
<evidence type="ECO:0000259" key="7">
    <source>
        <dbReference type="PROSITE" id="PS51857"/>
    </source>
</evidence>
<dbReference type="CDD" id="cd04458">
    <property type="entry name" value="CSP_CDS"/>
    <property type="match status" value="1"/>
</dbReference>
<dbReference type="InterPro" id="IPR002059">
    <property type="entry name" value="CSP_DNA-bd"/>
</dbReference>
<dbReference type="PRINTS" id="PR00050">
    <property type="entry name" value="COLDSHOCK"/>
</dbReference>
<evidence type="ECO:0000256" key="2">
    <source>
        <dbReference type="ARBA" id="ARBA00022490"/>
    </source>
</evidence>
<dbReference type="InterPro" id="IPR012156">
    <property type="entry name" value="Cold_shock_CspA"/>
</dbReference>
<gene>
    <name evidence="8" type="ORF">IAB26_01320</name>
</gene>
<keyword evidence="4" id="KW-0238">DNA-binding</keyword>
<dbReference type="Gene3D" id="2.40.50.140">
    <property type="entry name" value="Nucleic acid-binding proteins"/>
    <property type="match status" value="1"/>
</dbReference>
<dbReference type="PIRSF" id="PIRSF002599">
    <property type="entry name" value="Cold_shock_A"/>
    <property type="match status" value="1"/>
</dbReference>
<comment type="subcellular location">
    <subcellularLocation>
        <location evidence="1">Cytoplasm</location>
    </subcellularLocation>
</comment>
<dbReference type="InterPro" id="IPR011129">
    <property type="entry name" value="CSD"/>
</dbReference>
<organism evidence="8 9">
    <name type="scientific">Candidatus Limivivens merdigallinarum</name>
    <dbReference type="NCBI Taxonomy" id="2840859"/>
    <lineage>
        <taxon>Bacteria</taxon>
        <taxon>Bacillati</taxon>
        <taxon>Bacillota</taxon>
        <taxon>Clostridia</taxon>
        <taxon>Lachnospirales</taxon>
        <taxon>Lachnospiraceae</taxon>
        <taxon>Lachnospiraceae incertae sedis</taxon>
        <taxon>Candidatus Limivivens</taxon>
    </lineage>
</organism>
<sequence length="81" mass="9084">MAENNTKKGTVKWFSARRGYGFITDEDGIDYFVHFSEIQSKGFKTLRGGHAVTFSVAEDEKGRSLAKQVVPVETPEEQEAE</sequence>
<dbReference type="Proteomes" id="UP000886886">
    <property type="component" value="Unassembled WGS sequence"/>
</dbReference>
<evidence type="ECO:0000256" key="6">
    <source>
        <dbReference type="ARBA" id="ARBA00023163"/>
    </source>
</evidence>
<keyword evidence="3" id="KW-0805">Transcription regulation</keyword>
<reference evidence="8" key="1">
    <citation type="submission" date="2020-10" db="EMBL/GenBank/DDBJ databases">
        <authorList>
            <person name="Gilroy R."/>
        </authorList>
    </citation>
    <scope>NUCLEOTIDE SEQUENCE</scope>
    <source>
        <strain evidence="8">ChiSjej3B21-11622</strain>
    </source>
</reference>
<dbReference type="PANTHER" id="PTHR46565:SF5">
    <property type="entry name" value="COLD SHOCK PROTEIN 2-LIKE"/>
    <property type="match status" value="1"/>
</dbReference>
<keyword evidence="6" id="KW-0804">Transcription</keyword>
<evidence type="ECO:0000256" key="1">
    <source>
        <dbReference type="ARBA" id="ARBA00004496"/>
    </source>
</evidence>
<dbReference type="GO" id="GO:0005737">
    <property type="term" value="C:cytoplasm"/>
    <property type="evidence" value="ECO:0007669"/>
    <property type="project" value="UniProtKB-SubCell"/>
</dbReference>